<evidence type="ECO:0000313" key="2">
    <source>
        <dbReference type="EMBL" id="MFC6333416.1"/>
    </source>
</evidence>
<organism evidence="2 3">
    <name type="scientific">Paenibacillus septentrionalis</name>
    <dbReference type="NCBI Taxonomy" id="429342"/>
    <lineage>
        <taxon>Bacteria</taxon>
        <taxon>Bacillati</taxon>
        <taxon>Bacillota</taxon>
        <taxon>Bacilli</taxon>
        <taxon>Bacillales</taxon>
        <taxon>Paenibacillaceae</taxon>
        <taxon>Paenibacillus</taxon>
    </lineage>
</organism>
<keyword evidence="1" id="KW-0812">Transmembrane</keyword>
<sequence>MNSLQILLVKELRESWRSFKLIWIPIVFILLGVSDPLMNYYMEDILQAVGNMPEGIEIVGLALQPLDVLMASTGQFQLTGVIVIIAVFIGSISRERSNGTATLIYIRPVSATAIVMSKWLVSTLVAGVSALLGYAGSMYYTSILYGGISLQAGATIIGTYFVWLLFVMAVTVALSAAFSTGVAATIAIILIPIGGMIDSLLGSYWHISPWKLVNYGVMLTANDQLNDYYWKTLSITIAITVVILALGIWSARVNRSLTKV</sequence>
<dbReference type="Proteomes" id="UP001596233">
    <property type="component" value="Unassembled WGS sequence"/>
</dbReference>
<name>A0ABW1V7K5_9BACL</name>
<accession>A0ABW1V7K5</accession>
<comment type="caution">
    <text evidence="2">The sequence shown here is derived from an EMBL/GenBank/DDBJ whole genome shotgun (WGS) entry which is preliminary data.</text>
</comment>
<dbReference type="RefSeq" id="WP_379234874.1">
    <property type="nucleotide sequence ID" value="NZ_JBHSTE010000004.1"/>
</dbReference>
<keyword evidence="1" id="KW-0472">Membrane</keyword>
<reference evidence="3" key="1">
    <citation type="journal article" date="2019" name="Int. J. Syst. Evol. Microbiol.">
        <title>The Global Catalogue of Microorganisms (GCM) 10K type strain sequencing project: providing services to taxonomists for standard genome sequencing and annotation.</title>
        <authorList>
            <consortium name="The Broad Institute Genomics Platform"/>
            <consortium name="The Broad Institute Genome Sequencing Center for Infectious Disease"/>
            <person name="Wu L."/>
            <person name="Ma J."/>
        </authorList>
    </citation>
    <scope>NUCLEOTIDE SEQUENCE [LARGE SCALE GENOMIC DNA]</scope>
    <source>
        <strain evidence="3">PCU 280</strain>
    </source>
</reference>
<feature type="transmembrane region" description="Helical" evidence="1">
    <location>
        <begin position="74"/>
        <end position="92"/>
    </location>
</feature>
<dbReference type="PANTHER" id="PTHR43471">
    <property type="entry name" value="ABC TRANSPORTER PERMEASE"/>
    <property type="match status" value="1"/>
</dbReference>
<keyword evidence="1" id="KW-1133">Transmembrane helix</keyword>
<feature type="transmembrane region" description="Helical" evidence="1">
    <location>
        <begin position="148"/>
        <end position="174"/>
    </location>
</feature>
<dbReference type="Pfam" id="PF12679">
    <property type="entry name" value="ABC2_membrane_2"/>
    <property type="match status" value="1"/>
</dbReference>
<feature type="transmembrane region" description="Helical" evidence="1">
    <location>
        <begin position="228"/>
        <end position="249"/>
    </location>
</feature>
<proteinExistence type="predicted"/>
<evidence type="ECO:0000313" key="3">
    <source>
        <dbReference type="Proteomes" id="UP001596233"/>
    </source>
</evidence>
<protein>
    <submittedName>
        <fullName evidence="2">ABC transporter permease</fullName>
    </submittedName>
</protein>
<evidence type="ECO:0000256" key="1">
    <source>
        <dbReference type="SAM" id="Phobius"/>
    </source>
</evidence>
<gene>
    <name evidence="2" type="ORF">ACFP56_12375</name>
</gene>
<feature type="transmembrane region" description="Helical" evidence="1">
    <location>
        <begin position="21"/>
        <end position="42"/>
    </location>
</feature>
<dbReference type="EMBL" id="JBHSTE010000004">
    <property type="protein sequence ID" value="MFC6333416.1"/>
    <property type="molecule type" value="Genomic_DNA"/>
</dbReference>
<feature type="transmembrane region" description="Helical" evidence="1">
    <location>
        <begin position="113"/>
        <end position="136"/>
    </location>
</feature>
<keyword evidence="3" id="KW-1185">Reference proteome</keyword>